<feature type="region of interest" description="Disordered" evidence="2">
    <location>
        <begin position="212"/>
        <end position="242"/>
    </location>
</feature>
<dbReference type="AlphaFoldDB" id="A0ABD3G423"/>
<feature type="coiled-coil region" evidence="1">
    <location>
        <begin position="105"/>
        <end position="174"/>
    </location>
</feature>
<evidence type="ECO:0000313" key="3">
    <source>
        <dbReference type="EMBL" id="KAL3672952.1"/>
    </source>
</evidence>
<feature type="region of interest" description="Disordered" evidence="2">
    <location>
        <begin position="314"/>
        <end position="333"/>
    </location>
</feature>
<accession>A0ABD3G423</accession>
<name>A0ABD3G423_9STRA</name>
<feature type="compositionally biased region" description="Basic and acidic residues" evidence="2">
    <location>
        <begin position="418"/>
        <end position="427"/>
    </location>
</feature>
<evidence type="ECO:0000313" key="4">
    <source>
        <dbReference type="Proteomes" id="UP001632037"/>
    </source>
</evidence>
<evidence type="ECO:0000256" key="2">
    <source>
        <dbReference type="SAM" id="MobiDB-lite"/>
    </source>
</evidence>
<keyword evidence="4" id="KW-1185">Reference proteome</keyword>
<feature type="compositionally biased region" description="Polar residues" evidence="2">
    <location>
        <begin position="402"/>
        <end position="411"/>
    </location>
</feature>
<reference evidence="3 4" key="1">
    <citation type="submission" date="2024-09" db="EMBL/GenBank/DDBJ databases">
        <title>Genome sequencing and assembly of Phytophthora oleae, isolate VK10A, causative agent of rot of olive drupes.</title>
        <authorList>
            <person name="Conti Taguali S."/>
            <person name="Riolo M."/>
            <person name="La Spada F."/>
            <person name="Cacciola S.O."/>
            <person name="Dionisio G."/>
        </authorList>
    </citation>
    <scope>NUCLEOTIDE SEQUENCE [LARGE SCALE GENOMIC DNA]</scope>
    <source>
        <strain evidence="3 4">VK10A</strain>
    </source>
</reference>
<sequence>MNQDDVEVFSKEAFLTSVKRISNSAAGNRNASNSNTIVIDETPAMAIVREKHAQLHDVVGSLSEKISAVLARQERDFLAAYRAHMYNVQKELHEMREKIHRNETVENKSEKIKKIEDERDWYRKEALRLDAFTTTMTKDLKYMKENLGAIEEDRNWLEKQLKACKKQNKLLRAELDVRLAVPGNNFGSDSGVFPSFDSQARTGSKVLRHQGSQDLPRAHGLPQLNLEATSTSQSAMLAEEREEKLKKQIRNLKRELQHKSNELISIKRQQRLLRRDGGTGQSTLEKFFLQCVDSVKEEVGRRRECGPNLVMDRKADRSGQRSRSNIPVEKARQPRFDVELDDFTPNDRVQLIERLLAHDEVLTFLYSHLFPSEKPAVNTDALEMSWNSHPSGRKGDPPLPTLHTSASLPDTSFSNFDDNSKSSKGESDDLVEDGNRPTTPVGSGAAAVSAVRIGSLSLDFFTKEYLRSVKPAFDE</sequence>
<proteinExistence type="predicted"/>
<keyword evidence="1" id="KW-0175">Coiled coil</keyword>
<dbReference type="PANTHER" id="PTHR40515">
    <property type="entry name" value="CILIA- AND FLAGELLA-ASSOCIATED PROTEIN 157"/>
    <property type="match status" value="1"/>
</dbReference>
<gene>
    <name evidence="3" type="ORF">V7S43_002254</name>
</gene>
<dbReference type="Proteomes" id="UP001632037">
    <property type="component" value="Unassembled WGS sequence"/>
</dbReference>
<dbReference type="EMBL" id="JBIMZQ010000003">
    <property type="protein sequence ID" value="KAL3672952.1"/>
    <property type="molecule type" value="Genomic_DNA"/>
</dbReference>
<feature type="compositionally biased region" description="Polar residues" evidence="2">
    <location>
        <begin position="226"/>
        <end position="235"/>
    </location>
</feature>
<comment type="caution">
    <text evidence="3">The sequence shown here is derived from an EMBL/GenBank/DDBJ whole genome shotgun (WGS) entry which is preliminary data.</text>
</comment>
<dbReference type="PANTHER" id="PTHR40515:SF1">
    <property type="entry name" value="CILIA- AND FLAGELLA-ASSOCIATED PROTEIN 157"/>
    <property type="match status" value="1"/>
</dbReference>
<feature type="region of interest" description="Disordered" evidence="2">
    <location>
        <begin position="387"/>
        <end position="446"/>
    </location>
</feature>
<organism evidence="3 4">
    <name type="scientific">Phytophthora oleae</name>
    <dbReference type="NCBI Taxonomy" id="2107226"/>
    <lineage>
        <taxon>Eukaryota</taxon>
        <taxon>Sar</taxon>
        <taxon>Stramenopiles</taxon>
        <taxon>Oomycota</taxon>
        <taxon>Peronosporomycetes</taxon>
        <taxon>Peronosporales</taxon>
        <taxon>Peronosporaceae</taxon>
        <taxon>Phytophthora</taxon>
    </lineage>
</organism>
<protein>
    <submittedName>
        <fullName evidence="3">Uncharacterized protein</fullName>
    </submittedName>
</protein>
<evidence type="ECO:0000256" key="1">
    <source>
        <dbReference type="SAM" id="Coils"/>
    </source>
</evidence>